<organism evidence="1 2">
    <name type="scientific">Kocuria flava</name>
    <dbReference type="NCBI Taxonomy" id="446860"/>
    <lineage>
        <taxon>Bacteria</taxon>
        <taxon>Bacillati</taxon>
        <taxon>Actinomycetota</taxon>
        <taxon>Actinomycetes</taxon>
        <taxon>Micrococcales</taxon>
        <taxon>Micrococcaceae</taxon>
        <taxon>Kocuria</taxon>
    </lineage>
</organism>
<evidence type="ECO:0000313" key="1">
    <source>
        <dbReference type="EMBL" id="PLC13786.1"/>
    </source>
</evidence>
<accession>A0A2N4T6E1</accession>
<dbReference type="Proteomes" id="UP000234632">
    <property type="component" value="Unassembled WGS sequence"/>
</dbReference>
<evidence type="ECO:0000313" key="2">
    <source>
        <dbReference type="Proteomes" id="UP000234632"/>
    </source>
</evidence>
<gene>
    <name evidence="1" type="ORF">AUQ48_14775</name>
</gene>
<dbReference type="Pfam" id="PF10094">
    <property type="entry name" value="DUF2332"/>
    <property type="match status" value="1"/>
</dbReference>
<sequence length="248" mass="25625">MRRPVTSRTGRCAVLYPAVAEAARRAGATAVGLIDVECSAGPGLLLDRVRLVYDSGQVLGDRSSPVQLSASVVGRRPLPDRTVPPVTARIGIDRRLADAPEAARSLRTTLGAGGPDGAEDRGTASVLTASGHLQLLSGEVLDRLPEAVERVPADALPVITTAWALARLSPDGRLRFLQRLGDAATGRPVAWVSVEGVGVAPAVPTLGDRRASGHSILGVAVLEASSVTAAAVGRCWSRGRMLSWLAGG</sequence>
<dbReference type="InterPro" id="IPR011200">
    <property type="entry name" value="UCP012608"/>
</dbReference>
<comment type="caution">
    <text evidence="1">The sequence shown here is derived from an EMBL/GenBank/DDBJ whole genome shotgun (WGS) entry which is preliminary data.</text>
</comment>
<protein>
    <submittedName>
        <fullName evidence="1">Uncharacterized protein</fullName>
    </submittedName>
</protein>
<reference evidence="1 2" key="1">
    <citation type="submission" date="2015-12" db="EMBL/GenBank/DDBJ databases">
        <authorList>
            <person name="Shamseldin A."/>
            <person name="Moawad H."/>
            <person name="Abd El-Rahim W.M."/>
            <person name="Sadowsky M.J."/>
        </authorList>
    </citation>
    <scope>NUCLEOTIDE SEQUENCE [LARGE SCALE GENOMIC DNA]</scope>
    <source>
        <strain evidence="1 2">S43</strain>
    </source>
</reference>
<name>A0A2N4T6E1_9MICC</name>
<dbReference type="AlphaFoldDB" id="A0A2N4T6E1"/>
<proteinExistence type="predicted"/>
<dbReference type="EMBL" id="LOMZ01000001">
    <property type="protein sequence ID" value="PLC13786.1"/>
    <property type="molecule type" value="Genomic_DNA"/>
</dbReference>